<feature type="compositionally biased region" description="Basic and acidic residues" evidence="7">
    <location>
        <begin position="345"/>
        <end position="361"/>
    </location>
</feature>
<evidence type="ECO:0000313" key="8">
    <source>
        <dbReference type="EMBL" id="MBA8886112.1"/>
    </source>
</evidence>
<keyword evidence="5" id="KW-0680">Restriction system</keyword>
<proteinExistence type="predicted"/>
<dbReference type="GO" id="GO:0009307">
    <property type="term" value="P:DNA restriction-modification system"/>
    <property type="evidence" value="ECO:0007669"/>
    <property type="project" value="UniProtKB-KW"/>
</dbReference>
<reference evidence="8 9" key="1">
    <citation type="submission" date="2020-07" db="EMBL/GenBank/DDBJ databases">
        <title>Genomic Encyclopedia of Type Strains, Phase IV (KMG-V): Genome sequencing to study the core and pangenomes of soil and plant-associated prokaryotes.</title>
        <authorList>
            <person name="Whitman W."/>
        </authorList>
    </citation>
    <scope>NUCLEOTIDE SEQUENCE [LARGE SCALE GENOMIC DNA]</scope>
    <source>
        <strain evidence="8 9">RH2WT43</strain>
    </source>
</reference>
<evidence type="ECO:0000256" key="6">
    <source>
        <dbReference type="ARBA" id="ARBA00047422"/>
    </source>
</evidence>
<evidence type="ECO:0000313" key="9">
    <source>
        <dbReference type="Proteomes" id="UP000550401"/>
    </source>
</evidence>
<dbReference type="EC" id="2.1.1.37" evidence="1"/>
<dbReference type="EMBL" id="JACGXL010000001">
    <property type="protein sequence ID" value="MBA8886112.1"/>
    <property type="molecule type" value="Genomic_DNA"/>
</dbReference>
<sequence>MREQRGFHFPRRVLASALRPGEIVVDLFAGGGGASEALRQALGRDPDIAINHDEWAIGMHAANHPFTRHMCEDVWEADARVECGGRPVGWLHASPDCTHFSQAKGGQPRSRATRSLSWVVTKWAGAVRPRIISLENVEQIRKWGPLRAKRDRATGRVVRLDGTVAARGERVPIGEQFLVPDKRHEGRTWCAFIASLCHLGYVVEWRKLRACDYGAGTSRTRLFLIARLDGEPIRWPEPTHGPGLVPFVTAADCIDWSLPTRSIFDRPKPLAEATMRRIARGIRKFVLDAAQPFIVEYCAPVLTEHANASRAASWRADEPLRTQCANVKGGHFAVATATLVQTAHGDGDGTTKRRGGGHHDTQAPLPTIDRTGNSIGVAAATLVQTGYGEREGQAPRVPGLDKPLGTAVDGVKHAVVAAHLAKFRGDSAGSAATEPVPTITSGAGAARPAGHAHALGIVTAFIEQAAGGPNSNTSPPRAADEPLSTIVGKGCTQRLAMAHLMHASTSNVNGGRGRPDLPLRTILAGGEHNAIIECELSPEAEAGALRVAAFLVNYYGNGQALDLAEPADTITTRDRLALVTVHVRGVPYVIVDIGLRMLKPHELYAAQGFPADYIIDRTADGRAINGTRAVKMVGNSVSPHPLAALARANLDNAAESRAAA</sequence>
<organism evidence="8 9">
    <name type="scientific">Dokdonella fugitiva</name>
    <dbReference type="NCBI Taxonomy" id="328517"/>
    <lineage>
        <taxon>Bacteria</taxon>
        <taxon>Pseudomonadati</taxon>
        <taxon>Pseudomonadota</taxon>
        <taxon>Gammaproteobacteria</taxon>
        <taxon>Lysobacterales</taxon>
        <taxon>Rhodanobacteraceae</taxon>
        <taxon>Dokdonella</taxon>
    </lineage>
</organism>
<protein>
    <recommendedName>
        <fullName evidence="1">DNA (cytosine-5-)-methyltransferase</fullName>
        <ecNumber evidence="1">2.1.1.37</ecNumber>
    </recommendedName>
</protein>
<evidence type="ECO:0000256" key="5">
    <source>
        <dbReference type="ARBA" id="ARBA00022747"/>
    </source>
</evidence>
<dbReference type="GO" id="GO:0032259">
    <property type="term" value="P:methylation"/>
    <property type="evidence" value="ECO:0007669"/>
    <property type="project" value="UniProtKB-KW"/>
</dbReference>
<dbReference type="InterPro" id="IPR001525">
    <property type="entry name" value="C5_MeTfrase"/>
</dbReference>
<evidence type="ECO:0000256" key="1">
    <source>
        <dbReference type="ARBA" id="ARBA00011975"/>
    </source>
</evidence>
<dbReference type="InterPro" id="IPR050390">
    <property type="entry name" value="C5-Methyltransferase"/>
</dbReference>
<accession>A0A839EWF9</accession>
<evidence type="ECO:0000256" key="2">
    <source>
        <dbReference type="ARBA" id="ARBA00022603"/>
    </source>
</evidence>
<dbReference type="GO" id="GO:0003677">
    <property type="term" value="F:DNA binding"/>
    <property type="evidence" value="ECO:0007669"/>
    <property type="project" value="TreeGrafter"/>
</dbReference>
<dbReference type="Gene3D" id="3.40.50.150">
    <property type="entry name" value="Vaccinia Virus protein VP39"/>
    <property type="match status" value="1"/>
</dbReference>
<dbReference type="PANTHER" id="PTHR10629">
    <property type="entry name" value="CYTOSINE-SPECIFIC METHYLTRANSFERASE"/>
    <property type="match status" value="1"/>
</dbReference>
<gene>
    <name evidence="8" type="ORF">FHW12_000303</name>
</gene>
<dbReference type="InterPro" id="IPR029063">
    <property type="entry name" value="SAM-dependent_MTases_sf"/>
</dbReference>
<evidence type="ECO:0000256" key="7">
    <source>
        <dbReference type="SAM" id="MobiDB-lite"/>
    </source>
</evidence>
<dbReference type="Gene3D" id="3.90.120.10">
    <property type="entry name" value="DNA Methylase, subunit A, domain 2"/>
    <property type="match status" value="1"/>
</dbReference>
<comment type="catalytic activity">
    <reaction evidence="6">
        <text>a 2'-deoxycytidine in DNA + S-adenosyl-L-methionine = a 5-methyl-2'-deoxycytidine in DNA + S-adenosyl-L-homocysteine + H(+)</text>
        <dbReference type="Rhea" id="RHEA:13681"/>
        <dbReference type="Rhea" id="RHEA-COMP:11369"/>
        <dbReference type="Rhea" id="RHEA-COMP:11370"/>
        <dbReference type="ChEBI" id="CHEBI:15378"/>
        <dbReference type="ChEBI" id="CHEBI:57856"/>
        <dbReference type="ChEBI" id="CHEBI:59789"/>
        <dbReference type="ChEBI" id="CHEBI:85452"/>
        <dbReference type="ChEBI" id="CHEBI:85454"/>
        <dbReference type="EC" id="2.1.1.37"/>
    </reaction>
</comment>
<dbReference type="Proteomes" id="UP000550401">
    <property type="component" value="Unassembled WGS sequence"/>
</dbReference>
<keyword evidence="4" id="KW-0949">S-adenosyl-L-methionine</keyword>
<keyword evidence="3 8" id="KW-0808">Transferase</keyword>
<keyword evidence="2 8" id="KW-0489">Methyltransferase</keyword>
<dbReference type="PANTHER" id="PTHR10629:SF52">
    <property type="entry name" value="DNA (CYTOSINE-5)-METHYLTRANSFERASE 1"/>
    <property type="match status" value="1"/>
</dbReference>
<dbReference type="Pfam" id="PF00145">
    <property type="entry name" value="DNA_methylase"/>
    <property type="match status" value="2"/>
</dbReference>
<evidence type="ECO:0000256" key="3">
    <source>
        <dbReference type="ARBA" id="ARBA00022679"/>
    </source>
</evidence>
<dbReference type="GO" id="GO:0044027">
    <property type="term" value="P:negative regulation of gene expression via chromosomal CpG island methylation"/>
    <property type="evidence" value="ECO:0007669"/>
    <property type="project" value="TreeGrafter"/>
</dbReference>
<dbReference type="SUPFAM" id="SSF53335">
    <property type="entry name" value="S-adenosyl-L-methionine-dependent methyltransferases"/>
    <property type="match status" value="1"/>
</dbReference>
<dbReference type="RefSeq" id="WP_182529222.1">
    <property type="nucleotide sequence ID" value="NZ_JACGXL010000001.1"/>
</dbReference>
<feature type="region of interest" description="Disordered" evidence="7">
    <location>
        <begin position="343"/>
        <end position="371"/>
    </location>
</feature>
<name>A0A839EWF9_9GAMM</name>
<keyword evidence="9" id="KW-1185">Reference proteome</keyword>
<evidence type="ECO:0000256" key="4">
    <source>
        <dbReference type="ARBA" id="ARBA00022691"/>
    </source>
</evidence>
<dbReference type="AlphaFoldDB" id="A0A839EWF9"/>
<dbReference type="GO" id="GO:0003886">
    <property type="term" value="F:DNA (cytosine-5-)-methyltransferase activity"/>
    <property type="evidence" value="ECO:0007669"/>
    <property type="project" value="UniProtKB-EC"/>
</dbReference>
<comment type="caution">
    <text evidence="8">The sequence shown here is derived from an EMBL/GenBank/DDBJ whole genome shotgun (WGS) entry which is preliminary data.</text>
</comment>